<evidence type="ECO:0000313" key="1">
    <source>
        <dbReference type="EMBL" id="GJS53135.1"/>
    </source>
</evidence>
<sequence length="144" mass="16387">MRLDVLEIRLQGFSRDESPVAISFMVIKVEDLERSEEELARIYFTMPPKRRSQNNPTQTSPEVPLTLEAVNQLVREGVEEAIRAEQERVRLEATRGPAEGPVAALVARECTFSRFNKCGPTPIILNNIVDFHNLFVGFSCHRFT</sequence>
<reference evidence="1" key="2">
    <citation type="submission" date="2022-01" db="EMBL/GenBank/DDBJ databases">
        <authorList>
            <person name="Yamashiro T."/>
            <person name="Shiraishi A."/>
            <person name="Satake H."/>
            <person name="Nakayama K."/>
        </authorList>
    </citation>
    <scope>NUCLEOTIDE SEQUENCE</scope>
</reference>
<comment type="caution">
    <text evidence="1">The sequence shown here is derived from an EMBL/GenBank/DDBJ whole genome shotgun (WGS) entry which is preliminary data.</text>
</comment>
<gene>
    <name evidence="1" type="ORF">Tco_0626497</name>
</gene>
<name>A0ABQ4WJR6_9ASTR</name>
<organism evidence="1 2">
    <name type="scientific">Tanacetum coccineum</name>
    <dbReference type="NCBI Taxonomy" id="301880"/>
    <lineage>
        <taxon>Eukaryota</taxon>
        <taxon>Viridiplantae</taxon>
        <taxon>Streptophyta</taxon>
        <taxon>Embryophyta</taxon>
        <taxon>Tracheophyta</taxon>
        <taxon>Spermatophyta</taxon>
        <taxon>Magnoliopsida</taxon>
        <taxon>eudicotyledons</taxon>
        <taxon>Gunneridae</taxon>
        <taxon>Pentapetalae</taxon>
        <taxon>asterids</taxon>
        <taxon>campanulids</taxon>
        <taxon>Asterales</taxon>
        <taxon>Asteraceae</taxon>
        <taxon>Asteroideae</taxon>
        <taxon>Anthemideae</taxon>
        <taxon>Anthemidinae</taxon>
        <taxon>Tanacetum</taxon>
    </lineage>
</organism>
<dbReference type="EMBL" id="BQNB010008704">
    <property type="protein sequence ID" value="GJS53135.1"/>
    <property type="molecule type" value="Genomic_DNA"/>
</dbReference>
<accession>A0ABQ4WJR6</accession>
<proteinExistence type="predicted"/>
<dbReference type="Proteomes" id="UP001151760">
    <property type="component" value="Unassembled WGS sequence"/>
</dbReference>
<keyword evidence="2" id="KW-1185">Reference proteome</keyword>
<reference evidence="1" key="1">
    <citation type="journal article" date="2022" name="Int. J. Mol. Sci.">
        <title>Draft Genome of Tanacetum Coccineum: Genomic Comparison of Closely Related Tanacetum-Family Plants.</title>
        <authorList>
            <person name="Yamashiro T."/>
            <person name="Shiraishi A."/>
            <person name="Nakayama K."/>
            <person name="Satake H."/>
        </authorList>
    </citation>
    <scope>NUCLEOTIDE SEQUENCE</scope>
</reference>
<protein>
    <submittedName>
        <fullName evidence="1">Uncharacterized protein</fullName>
    </submittedName>
</protein>
<evidence type="ECO:0000313" key="2">
    <source>
        <dbReference type="Proteomes" id="UP001151760"/>
    </source>
</evidence>